<sequence>MESLHKNKTWDLMKLPKDKKTGYSQISGVDFIDVFSPVVKHSLIRALLGIVAMHDLELEQLDVKTTFLRGELEEDIYMQQPEGFTVSEKEDYVCLLKKSLYGLKQSPRQWYKRFDSFMTSHDFKRNSFDSCVFLKKNSDSSFVYLLLYVDDMLIAAKDKGEIRKVKAQLSEEFEMKDLGPAKKILGMEILRDRKTSKLYLSQKGYIEKVLCRFNMQSAKPVSTPLAAYFRLSSSLRLNTCHMFHTLVQWDLSCMLWFVHVQIYHMQSVQLADIWRISFGRTEDGVIGYVDADFAGDLDRRRPLTGYVFTIRGCAISWKATLQTTVALSTTKAEYMAITEACKEAIWFKGLFSELNEDLQINTVFCDSQSAIFLTKDQMFHKRTKHIDVRYHFIRDIIAHGDTVVSKISTHENPADMMTKSLSITKFEYCSNLVGVHC</sequence>
<dbReference type="OrthoDB" id="418237at2759"/>
<accession>A0A8J5Y753</accession>
<dbReference type="InterPro" id="IPR013103">
    <property type="entry name" value="RVT_2"/>
</dbReference>
<keyword evidence="3" id="KW-1185">Reference proteome</keyword>
<dbReference type="Pfam" id="PF07727">
    <property type="entry name" value="RVT_2"/>
    <property type="match status" value="1"/>
</dbReference>
<feature type="domain" description="Reverse transcriptase Ty1/copia-type" evidence="1">
    <location>
        <begin position="21"/>
        <end position="226"/>
    </location>
</feature>
<dbReference type="AlphaFoldDB" id="A0A8J5Y753"/>
<evidence type="ECO:0000313" key="2">
    <source>
        <dbReference type="EMBL" id="KAG8483378.1"/>
    </source>
</evidence>
<evidence type="ECO:0000259" key="1">
    <source>
        <dbReference type="Pfam" id="PF07727"/>
    </source>
</evidence>
<gene>
    <name evidence="2" type="ORF">CXB51_022335</name>
</gene>
<dbReference type="InterPro" id="IPR043502">
    <property type="entry name" value="DNA/RNA_pol_sf"/>
</dbReference>
<protein>
    <recommendedName>
        <fullName evidence="1">Reverse transcriptase Ty1/copia-type domain-containing protein</fullName>
    </recommendedName>
</protein>
<dbReference type="Proteomes" id="UP000701853">
    <property type="component" value="Chromosome 9"/>
</dbReference>
<evidence type="ECO:0000313" key="3">
    <source>
        <dbReference type="Proteomes" id="UP000701853"/>
    </source>
</evidence>
<comment type="caution">
    <text evidence="2">The sequence shown here is derived from an EMBL/GenBank/DDBJ whole genome shotgun (WGS) entry which is preliminary data.</text>
</comment>
<name>A0A8J5Y753_9ROSI</name>
<dbReference type="PANTHER" id="PTHR11439">
    <property type="entry name" value="GAG-POL-RELATED RETROTRANSPOSON"/>
    <property type="match status" value="1"/>
</dbReference>
<organism evidence="2 3">
    <name type="scientific">Gossypium anomalum</name>
    <dbReference type="NCBI Taxonomy" id="47600"/>
    <lineage>
        <taxon>Eukaryota</taxon>
        <taxon>Viridiplantae</taxon>
        <taxon>Streptophyta</taxon>
        <taxon>Embryophyta</taxon>
        <taxon>Tracheophyta</taxon>
        <taxon>Spermatophyta</taxon>
        <taxon>Magnoliopsida</taxon>
        <taxon>eudicotyledons</taxon>
        <taxon>Gunneridae</taxon>
        <taxon>Pentapetalae</taxon>
        <taxon>rosids</taxon>
        <taxon>malvids</taxon>
        <taxon>Malvales</taxon>
        <taxon>Malvaceae</taxon>
        <taxon>Malvoideae</taxon>
        <taxon>Gossypium</taxon>
    </lineage>
</organism>
<dbReference type="EMBL" id="JAHUZN010000009">
    <property type="protein sequence ID" value="KAG8483378.1"/>
    <property type="molecule type" value="Genomic_DNA"/>
</dbReference>
<dbReference type="CDD" id="cd09272">
    <property type="entry name" value="RNase_HI_RT_Ty1"/>
    <property type="match status" value="1"/>
</dbReference>
<dbReference type="SUPFAM" id="SSF56672">
    <property type="entry name" value="DNA/RNA polymerases"/>
    <property type="match status" value="1"/>
</dbReference>
<reference evidence="2 3" key="1">
    <citation type="journal article" date="2021" name="bioRxiv">
        <title>The Gossypium anomalum genome as a resource for cotton improvement and evolutionary analysis of hybrid incompatibility.</title>
        <authorList>
            <person name="Grover C.E."/>
            <person name="Yuan D."/>
            <person name="Arick M.A."/>
            <person name="Miller E.R."/>
            <person name="Hu G."/>
            <person name="Peterson D.G."/>
            <person name="Wendel J.F."/>
            <person name="Udall J.A."/>
        </authorList>
    </citation>
    <scope>NUCLEOTIDE SEQUENCE [LARGE SCALE GENOMIC DNA]</scope>
    <source>
        <strain evidence="2">JFW-Udall</strain>
        <tissue evidence="2">Leaf</tissue>
    </source>
</reference>
<proteinExistence type="predicted"/>